<dbReference type="CDD" id="cd19531">
    <property type="entry name" value="LCL_NRPS-like"/>
    <property type="match status" value="1"/>
</dbReference>
<comment type="caution">
    <text evidence="3">The sequence shown here is derived from an EMBL/GenBank/DDBJ whole genome shotgun (WGS) entry which is preliminary data.</text>
</comment>
<dbReference type="Pfam" id="PF00550">
    <property type="entry name" value="PP-binding"/>
    <property type="match status" value="1"/>
</dbReference>
<dbReference type="InterPro" id="IPR010071">
    <property type="entry name" value="AA_adenyl_dom"/>
</dbReference>
<dbReference type="InterPro" id="IPR036736">
    <property type="entry name" value="ACP-like_sf"/>
</dbReference>
<dbReference type="InterPro" id="IPR045851">
    <property type="entry name" value="AMP-bd_C_sf"/>
</dbReference>
<organism evidence="3 4">
    <name type="scientific">Actinophytocola oryzae</name>
    <dbReference type="NCBI Taxonomy" id="502181"/>
    <lineage>
        <taxon>Bacteria</taxon>
        <taxon>Bacillati</taxon>
        <taxon>Actinomycetota</taxon>
        <taxon>Actinomycetes</taxon>
        <taxon>Pseudonocardiales</taxon>
        <taxon>Pseudonocardiaceae</taxon>
    </lineage>
</organism>
<dbReference type="GO" id="GO:0009239">
    <property type="term" value="P:enterobactin biosynthetic process"/>
    <property type="evidence" value="ECO:0007669"/>
    <property type="project" value="TreeGrafter"/>
</dbReference>
<dbReference type="NCBIfam" id="TIGR01733">
    <property type="entry name" value="AA-adenyl-dom"/>
    <property type="match status" value="1"/>
</dbReference>
<keyword evidence="4" id="KW-1185">Reference proteome</keyword>
<gene>
    <name evidence="3" type="ORF">CLV71_116119</name>
</gene>
<dbReference type="InterPro" id="IPR020845">
    <property type="entry name" value="AMP-binding_CS"/>
</dbReference>
<dbReference type="Pfam" id="PF13193">
    <property type="entry name" value="AMP-binding_C"/>
    <property type="match status" value="1"/>
</dbReference>
<dbReference type="GO" id="GO:0031177">
    <property type="term" value="F:phosphopantetheine binding"/>
    <property type="evidence" value="ECO:0007669"/>
    <property type="project" value="TreeGrafter"/>
</dbReference>
<dbReference type="Gene3D" id="3.40.50.980">
    <property type="match status" value="2"/>
</dbReference>
<evidence type="ECO:0000256" key="1">
    <source>
        <dbReference type="ARBA" id="ARBA00001957"/>
    </source>
</evidence>
<dbReference type="PROSITE" id="PS50075">
    <property type="entry name" value="CARRIER"/>
    <property type="match status" value="1"/>
</dbReference>
<dbReference type="InterPro" id="IPR025110">
    <property type="entry name" value="AMP-bd_C"/>
</dbReference>
<dbReference type="PANTHER" id="PTHR45527">
    <property type="entry name" value="NONRIBOSOMAL PEPTIDE SYNTHETASE"/>
    <property type="match status" value="1"/>
</dbReference>
<dbReference type="GO" id="GO:0008610">
    <property type="term" value="P:lipid biosynthetic process"/>
    <property type="evidence" value="ECO:0007669"/>
    <property type="project" value="UniProtKB-ARBA"/>
</dbReference>
<dbReference type="GO" id="GO:0043041">
    <property type="term" value="P:amino acid activation for nonribosomal peptide biosynthetic process"/>
    <property type="evidence" value="ECO:0007669"/>
    <property type="project" value="TreeGrafter"/>
</dbReference>
<dbReference type="Gene3D" id="1.10.1200.10">
    <property type="entry name" value="ACP-like"/>
    <property type="match status" value="1"/>
</dbReference>
<reference evidence="3 4" key="1">
    <citation type="submission" date="2019-03" db="EMBL/GenBank/DDBJ databases">
        <title>Genomic Encyclopedia of Archaeal and Bacterial Type Strains, Phase II (KMG-II): from individual species to whole genera.</title>
        <authorList>
            <person name="Goeker M."/>
        </authorList>
    </citation>
    <scope>NUCLEOTIDE SEQUENCE [LARGE SCALE GENOMIC DNA]</scope>
    <source>
        <strain evidence="3 4">DSM 45499</strain>
    </source>
</reference>
<dbReference type="GO" id="GO:0047527">
    <property type="term" value="F:2,3-dihydroxybenzoate-serine ligase activity"/>
    <property type="evidence" value="ECO:0007669"/>
    <property type="project" value="TreeGrafter"/>
</dbReference>
<dbReference type="Gene3D" id="3.30.559.30">
    <property type="entry name" value="Nonribosomal peptide synthetase, condensation domain"/>
    <property type="match status" value="1"/>
</dbReference>
<name>A0A4R7V5G4_9PSEU</name>
<dbReference type="InterPro" id="IPR023213">
    <property type="entry name" value="CAT-like_dom_sf"/>
</dbReference>
<protein>
    <submittedName>
        <fullName evidence="3">Amino acid adenylation domain-containing protein</fullName>
    </submittedName>
</protein>
<dbReference type="RefSeq" id="WP_133907083.1">
    <property type="nucleotide sequence ID" value="NZ_SOCP01000016.1"/>
</dbReference>
<dbReference type="SUPFAM" id="SSF56801">
    <property type="entry name" value="Acetyl-CoA synthetase-like"/>
    <property type="match status" value="1"/>
</dbReference>
<dbReference type="PANTHER" id="PTHR45527:SF1">
    <property type="entry name" value="FATTY ACID SYNTHASE"/>
    <property type="match status" value="1"/>
</dbReference>
<dbReference type="SUPFAM" id="SSF52777">
    <property type="entry name" value="CoA-dependent acyltransferases"/>
    <property type="match status" value="2"/>
</dbReference>
<dbReference type="GO" id="GO:0009366">
    <property type="term" value="C:enterobactin synthetase complex"/>
    <property type="evidence" value="ECO:0007669"/>
    <property type="project" value="TreeGrafter"/>
</dbReference>
<dbReference type="EMBL" id="SOCP01000016">
    <property type="protein sequence ID" value="TDV43185.1"/>
    <property type="molecule type" value="Genomic_DNA"/>
</dbReference>
<dbReference type="Proteomes" id="UP000294927">
    <property type="component" value="Unassembled WGS sequence"/>
</dbReference>
<dbReference type="AlphaFoldDB" id="A0A4R7V5G4"/>
<dbReference type="CDD" id="cd17646">
    <property type="entry name" value="A_NRPS_AB3403-like"/>
    <property type="match status" value="1"/>
</dbReference>
<dbReference type="InterPro" id="IPR009081">
    <property type="entry name" value="PP-bd_ACP"/>
</dbReference>
<dbReference type="FunFam" id="3.40.50.12780:FF:000012">
    <property type="entry name" value="Non-ribosomal peptide synthetase"/>
    <property type="match status" value="1"/>
</dbReference>
<dbReference type="FunFam" id="3.40.50.980:FF:000001">
    <property type="entry name" value="Non-ribosomal peptide synthetase"/>
    <property type="match status" value="1"/>
</dbReference>
<dbReference type="InterPro" id="IPR000873">
    <property type="entry name" value="AMP-dep_synth/lig_dom"/>
</dbReference>
<evidence type="ECO:0000259" key="2">
    <source>
        <dbReference type="PROSITE" id="PS50075"/>
    </source>
</evidence>
<evidence type="ECO:0000313" key="3">
    <source>
        <dbReference type="EMBL" id="TDV43185.1"/>
    </source>
</evidence>
<dbReference type="OrthoDB" id="9778690at2"/>
<dbReference type="Pfam" id="PF00501">
    <property type="entry name" value="AMP-binding"/>
    <property type="match status" value="1"/>
</dbReference>
<dbReference type="Gene3D" id="3.30.300.30">
    <property type="match status" value="1"/>
</dbReference>
<dbReference type="SUPFAM" id="SSF47336">
    <property type="entry name" value="ACP-like"/>
    <property type="match status" value="1"/>
</dbReference>
<dbReference type="InterPro" id="IPR001242">
    <property type="entry name" value="Condensation_dom"/>
</dbReference>
<dbReference type="Gene3D" id="3.30.559.10">
    <property type="entry name" value="Chloramphenicol acetyltransferase-like domain"/>
    <property type="match status" value="1"/>
</dbReference>
<dbReference type="Pfam" id="PF00668">
    <property type="entry name" value="Condensation"/>
    <property type="match status" value="1"/>
</dbReference>
<evidence type="ECO:0000313" key="4">
    <source>
        <dbReference type="Proteomes" id="UP000294927"/>
    </source>
</evidence>
<dbReference type="PROSITE" id="PS00455">
    <property type="entry name" value="AMP_BINDING"/>
    <property type="match status" value="1"/>
</dbReference>
<comment type="cofactor">
    <cofactor evidence="1">
        <name>pantetheine 4'-phosphate</name>
        <dbReference type="ChEBI" id="CHEBI:47942"/>
    </cofactor>
</comment>
<sequence>MTDEPTDDDVYVLPASFGQERLWTLDLLGAGPAYNLNGAVRLRGPLDPARLHAALATVVARHEALRTTFEFALDGGLVQVIHPRIDLPVTDHDVRAWPADERVPAAVKLVEESVTTVFDLTEGPLLRVVVVRLGDADRVLGLTVHHTVADGWSIGIILDEVAGCLRADLAGVAPELPELPVQFGDWAAWQREQPVPQADLDYWAEQLRGAQPVMLPVRAEGSDWAAGGVPVVVPAGPWADLTALATRQRATPFMVLLAAFAVATARWCDQEDLVIGTPVAGRNRAELQGLIGFFLNTLPLRVIVRGELSFRELLARVRQTCLDAYSHQDLPFERIAEKAASGGPLARVMFGLQPSALPGWQVPGLSVEQFPVPERYSQVDLALTLFADADGGVTGRAVYATGQCTAADVTDVLDIWQRVLAWVAEHPDVPVGRFDPLSRAERAALLADLDATDAELPWAGGVVASVEAAVDATPEAVAVVADDGCLTYAELEERANSLAWFLRANGVGPDELVGVCLPRSASLVVALLAVLKAGGAYLPLESGYPRARLAFMIADARPRVLVADATTVEALPADPPGGCRVVRVDRPEHETVATRPEPLADRDNLAYVIYTSGSTGTPKGAMNTHAAVANQLGWMREAYGLAPGEGVLHKTPIGFDTAGWEWLWPLTAAARLVVARPDGHHDPGYLAALVREHGVTTCNFVPSMLHHFLADPAAATCAPTLRRVLCIGEELPSALAARFFAVLPGAELHNLYGPTEAAIAVTARHVVPGDEHEPRVSIGRPIAGTLLRVLDGDDRVVRTGLPGELCLGGVQLARGYARRPGLTADRFTPDPFGSGARLYRTGDRVRVLPSGDLEFLGRIDDQVKLRGHRVELGEIESALVAHPLVDQAAADVVGDGAERGLVAYLVCGEPAPGVDELRADLRTRLPAALIPESFVTVPALPLTPNGKLDRAALRASAGRTLRTARPYVAPSGPAEQMLVRIWSEVLGVDDIGTNDDFYELGGNSLRAVTAYRVAQQHGLLLPLPMMLGDHTIRDLSGALGDDAARALLGFGPPAHEA</sequence>
<proteinExistence type="predicted"/>
<feature type="domain" description="Carrier" evidence="2">
    <location>
        <begin position="969"/>
        <end position="1043"/>
    </location>
</feature>
<dbReference type="Gene3D" id="2.30.38.10">
    <property type="entry name" value="Luciferase, Domain 3"/>
    <property type="match status" value="1"/>
</dbReference>
<dbReference type="GO" id="GO:0005829">
    <property type="term" value="C:cytosol"/>
    <property type="evidence" value="ECO:0007669"/>
    <property type="project" value="TreeGrafter"/>
</dbReference>
<accession>A0A4R7V5G4</accession>